<evidence type="ECO:0008006" key="4">
    <source>
        <dbReference type="Google" id="ProtNLM"/>
    </source>
</evidence>
<feature type="region of interest" description="Disordered" evidence="1">
    <location>
        <begin position="468"/>
        <end position="487"/>
    </location>
</feature>
<feature type="compositionally biased region" description="Basic and acidic residues" evidence="1">
    <location>
        <begin position="253"/>
        <end position="264"/>
    </location>
</feature>
<feature type="compositionally biased region" description="Polar residues" evidence="1">
    <location>
        <begin position="98"/>
        <end position="121"/>
    </location>
</feature>
<feature type="region of interest" description="Disordered" evidence="1">
    <location>
        <begin position="1"/>
        <end position="27"/>
    </location>
</feature>
<dbReference type="Proteomes" id="UP000823405">
    <property type="component" value="Unassembled WGS sequence"/>
</dbReference>
<protein>
    <recommendedName>
        <fullName evidence="4">WD40 repeat-like protein</fullName>
    </recommendedName>
</protein>
<sequence length="1109" mass="120804">MSSHRRNNLTSSSTTSSGPQSMSGAEMLVLQQSVKQYILTRQTRGLTDHELEEFEKLRSRLLPSLQRYSQSQSQSTPTNSTQVTSLGRGAGSGLLLPQNGTADISKRTSTSASQQGRLTNSRQQQQRPARQSTTKTPSLYPTTTSSGRPVSASAQKQPRIPAPLSVTSSQSTPVVPSKPARQPLGNRAISQNASSTILHAESSTTTTAAPNASRGSFVSNTGAKGDKKRPKGFTIFQDKENTPSKRRRLKGQTGHESDSDKENQDPLAVPVATTNITPRKATVLGEKTNFINNVLNRSVGIMKGKEVLRDIVASKIVDMAATAPLAIPKATKSKQQQQQKQQNQQQQTRLYPTSAPATTASVTTAEKLVGGMQAASTRKSTKPDVPRRAIQDDKAPFVASQSRDSVVEEIHSSGAVAQPDKGVSHGRLLLNIKQEPVDAVKLELGATVEWTVEARSSAEQDIVRVPETPPRNSAVVPETPPRKTSGIVQQIPASVEEEGSTGSFERYIKVEHADKKLGPRKPIIDFFEIPCSEASQESIESASLEETCPMPEFLLEGLPEDPQHDEAEVTLVDAVNRRQVNHRLSFAASPCPGESVSQSSRRNSTLASTTFADGLWCIEDMKYQVVETVCGFRERWLALETIDHVQFWRLDDDTPSLKSQWVRYTHLPKSSSRSTQVLFAPDDSFVLVMDGSECSYTKVPLQDLDYLRQSDLEFPKYSWTGFKPSAGFKGFIAVQDSGGGYMIVAATEEAGSIGFISVPNDDDKTGAHEVLKVKSVTVDGADESMSSLAMVGNTTLVAATFGPLVAIWDVNSLEEPVTVLDTSGLSLTNPLLVYAAVPIQFFEDEKMFGTDRSHPATWPILATFRDSGHSNQCALYAMKDGHIECIHQYQGSSEISSAHASSRFIACQVKANGRDVLQLWDISKPEPAIQLSLLEPPSLADVVTQRGIQQQSLWHQQVVPNIKKEEDKAEGEENLEYLLSSVSTLSSPPDDLSSSPFPSIETEREATLPSCLPVRTPSPVRGRPIVNVGGIRQRSCSQNQPGRASCLPADWIDLTSIAIMERKEILFSIHPSQQWIVVAQKSSMMNSPSVVHILDLMSILYPSSAIPSS</sequence>
<feature type="compositionally biased region" description="Low complexity" evidence="1">
    <location>
        <begin position="202"/>
        <end position="213"/>
    </location>
</feature>
<feature type="compositionally biased region" description="Low complexity" evidence="1">
    <location>
        <begin position="334"/>
        <end position="359"/>
    </location>
</feature>
<feature type="region of interest" description="Disordered" evidence="1">
    <location>
        <begin position="328"/>
        <end position="359"/>
    </location>
</feature>
<reference evidence="2" key="1">
    <citation type="journal article" date="2020" name="Fungal Divers.">
        <title>Resolving the Mortierellaceae phylogeny through synthesis of multi-gene phylogenetics and phylogenomics.</title>
        <authorList>
            <person name="Vandepol N."/>
            <person name="Liber J."/>
            <person name="Desiro A."/>
            <person name="Na H."/>
            <person name="Kennedy M."/>
            <person name="Barry K."/>
            <person name="Grigoriev I.V."/>
            <person name="Miller A.N."/>
            <person name="O'Donnell K."/>
            <person name="Stajich J.E."/>
            <person name="Bonito G."/>
        </authorList>
    </citation>
    <scope>NUCLEOTIDE SEQUENCE</scope>
    <source>
        <strain evidence="2">NVP60</strain>
    </source>
</reference>
<evidence type="ECO:0000313" key="3">
    <source>
        <dbReference type="Proteomes" id="UP000823405"/>
    </source>
</evidence>
<feature type="compositionally biased region" description="Low complexity" evidence="1">
    <location>
        <begin position="165"/>
        <end position="177"/>
    </location>
</feature>
<organism evidence="2 3">
    <name type="scientific">Linnemannia gamsii</name>
    <dbReference type="NCBI Taxonomy" id="64522"/>
    <lineage>
        <taxon>Eukaryota</taxon>
        <taxon>Fungi</taxon>
        <taxon>Fungi incertae sedis</taxon>
        <taxon>Mucoromycota</taxon>
        <taxon>Mortierellomycotina</taxon>
        <taxon>Mortierellomycetes</taxon>
        <taxon>Mortierellales</taxon>
        <taxon>Mortierellaceae</taxon>
        <taxon>Linnemannia</taxon>
    </lineage>
</organism>
<dbReference type="EMBL" id="JAAAIN010000322">
    <property type="protein sequence ID" value="KAG0316191.1"/>
    <property type="molecule type" value="Genomic_DNA"/>
</dbReference>
<gene>
    <name evidence="2" type="ORF">BGZ97_007264</name>
</gene>
<feature type="compositionally biased region" description="Low complexity" evidence="1">
    <location>
        <begin position="122"/>
        <end position="146"/>
    </location>
</feature>
<comment type="caution">
    <text evidence="2">The sequence shown here is derived from an EMBL/GenBank/DDBJ whole genome shotgun (WGS) entry which is preliminary data.</text>
</comment>
<dbReference type="AlphaFoldDB" id="A0A9P6RDA0"/>
<evidence type="ECO:0000256" key="1">
    <source>
        <dbReference type="SAM" id="MobiDB-lite"/>
    </source>
</evidence>
<feature type="region of interest" description="Disordered" evidence="1">
    <location>
        <begin position="202"/>
        <end position="273"/>
    </location>
</feature>
<evidence type="ECO:0000313" key="2">
    <source>
        <dbReference type="EMBL" id="KAG0316191.1"/>
    </source>
</evidence>
<accession>A0A9P6RDA0</accession>
<keyword evidence="3" id="KW-1185">Reference proteome</keyword>
<name>A0A9P6RDA0_9FUNG</name>
<proteinExistence type="predicted"/>
<dbReference type="OrthoDB" id="2441893at2759"/>
<feature type="compositionally biased region" description="Low complexity" evidence="1">
    <location>
        <begin position="66"/>
        <end position="87"/>
    </location>
</feature>
<feature type="region of interest" description="Disordered" evidence="1">
    <location>
        <begin position="66"/>
        <end position="188"/>
    </location>
</feature>